<dbReference type="InterPro" id="IPR002469">
    <property type="entry name" value="Peptidase_S9B_N"/>
</dbReference>
<dbReference type="Proteomes" id="UP000324974">
    <property type="component" value="Chromosome"/>
</dbReference>
<dbReference type="KEGG" id="lrs:PX52LOC_01601"/>
<dbReference type="AlphaFoldDB" id="A0A5C1A8U3"/>
<accession>A0A5C1A8U3</accession>
<dbReference type="InterPro" id="IPR050278">
    <property type="entry name" value="Serine_Prot_S9B/DPPIV"/>
</dbReference>
<feature type="chain" id="PRO_5022866173" evidence="2">
    <location>
        <begin position="28"/>
        <end position="751"/>
    </location>
</feature>
<keyword evidence="2" id="KW-0732">Signal</keyword>
<feature type="domain" description="Peptidase S9 prolyl oligopeptidase catalytic" evidence="3">
    <location>
        <begin position="550"/>
        <end position="743"/>
    </location>
</feature>
<organism evidence="5 6">
    <name type="scientific">Limnoglobus roseus</name>
    <dbReference type="NCBI Taxonomy" id="2598579"/>
    <lineage>
        <taxon>Bacteria</taxon>
        <taxon>Pseudomonadati</taxon>
        <taxon>Planctomycetota</taxon>
        <taxon>Planctomycetia</taxon>
        <taxon>Gemmatales</taxon>
        <taxon>Gemmataceae</taxon>
        <taxon>Limnoglobus</taxon>
    </lineage>
</organism>
<evidence type="ECO:0000313" key="5">
    <source>
        <dbReference type="EMBL" id="QEL14707.1"/>
    </source>
</evidence>
<proteinExistence type="predicted"/>
<evidence type="ECO:0000256" key="1">
    <source>
        <dbReference type="SAM" id="MobiDB-lite"/>
    </source>
</evidence>
<evidence type="ECO:0000259" key="4">
    <source>
        <dbReference type="Pfam" id="PF00930"/>
    </source>
</evidence>
<name>A0A5C1A8U3_9BACT</name>
<dbReference type="SUPFAM" id="SSF82171">
    <property type="entry name" value="DPP6 N-terminal domain-like"/>
    <property type="match status" value="1"/>
</dbReference>
<evidence type="ECO:0000259" key="3">
    <source>
        <dbReference type="Pfam" id="PF00326"/>
    </source>
</evidence>
<dbReference type="PANTHER" id="PTHR11731">
    <property type="entry name" value="PROTEASE FAMILY S9B,C DIPEPTIDYL-PEPTIDASE IV-RELATED"/>
    <property type="match status" value="1"/>
</dbReference>
<dbReference type="InterPro" id="IPR001375">
    <property type="entry name" value="Peptidase_S9_cat"/>
</dbReference>
<dbReference type="Pfam" id="PF00930">
    <property type="entry name" value="DPPIV_N"/>
    <property type="match status" value="1"/>
</dbReference>
<dbReference type="SUPFAM" id="SSF53474">
    <property type="entry name" value="alpha/beta-Hydrolases"/>
    <property type="match status" value="1"/>
</dbReference>
<evidence type="ECO:0000313" key="6">
    <source>
        <dbReference type="Proteomes" id="UP000324974"/>
    </source>
</evidence>
<dbReference type="Pfam" id="PF00326">
    <property type="entry name" value="Peptidase_S9"/>
    <property type="match status" value="1"/>
</dbReference>
<feature type="region of interest" description="Disordered" evidence="1">
    <location>
        <begin position="141"/>
        <end position="176"/>
    </location>
</feature>
<feature type="signal peptide" evidence="2">
    <location>
        <begin position="1"/>
        <end position="27"/>
    </location>
</feature>
<dbReference type="Gene3D" id="3.40.50.1820">
    <property type="entry name" value="alpha/beta hydrolase"/>
    <property type="match status" value="1"/>
</dbReference>
<protein>
    <submittedName>
        <fullName evidence="5">Peptidase S9</fullName>
    </submittedName>
</protein>
<dbReference type="InterPro" id="IPR029058">
    <property type="entry name" value="AB_hydrolase_fold"/>
</dbReference>
<dbReference type="GO" id="GO:0008236">
    <property type="term" value="F:serine-type peptidase activity"/>
    <property type="evidence" value="ECO:0007669"/>
    <property type="project" value="InterPro"/>
</dbReference>
<sequence>MIHHPQASPPMSRSFLLVLVLPSVAFAQGTADDYKRAMSLREKYANAVTNLVVTPNWYGGNRLWFREELPDGRSRFVTVDAEKGEKGPAFDHKQLAEALAKAAERKVDAEKLPFRAITLDGTTVGFTAFDKGWKYDTEKRTLTVGEARPPAAPQPPGGNRPRGERRAQAGPRSPDGKFTAFVKDYNVWIREGTGDARTEKALSTDGKADDGYTSFYWSPDSKKLIAMRQKKGGDRVVTYVESSPKDQLQPKTKTVPYLKPGDPIPQPKPHLFDLATRKEIPVADTLFPNPWDISYEHWTPDSKRFLFLYNQRGHTVMRIVSVDAETGKATAIVNEECKTFFDYSSKLYLQYLDGTNELVWMSERNGWNHLYLIDARDGTVKNAITKGEWAVRGVEERVNAEKREVMIRAVGVKPDEDPYHVHYARVNLDGTGFKVLTEGDGIHGIQWSPNRKFFIDTYSRVDLPPVHVLRSADGAKVVELATADASDLKKKGYQSIERFTAKGRDGKTDIYGVIVRPSNFDPKKTYPVIENIYAGPQDHFVPKRFQNYYRHQQMADLGFIVVQCDGMGTNWRSKAFHDVCWKNLGDAGFPDRIAWIRAAAAKHAEMDIRKGVGIFGGSAGGQNALGGMLAYPDFYVVGVADCGCHDNRMDKIWWNELWMSWPIGPHYAAQSNTTNAHKLKGKLMLVVGEVDTNVDPASTLQVVNALEKADKDFDLLYMTGANHGAAESPYGQRRRMDFFVRHLLGVEPRSK</sequence>
<feature type="domain" description="Dipeptidylpeptidase IV N-terminal" evidence="4">
    <location>
        <begin position="157"/>
        <end position="465"/>
    </location>
</feature>
<evidence type="ECO:0000256" key="2">
    <source>
        <dbReference type="SAM" id="SignalP"/>
    </source>
</evidence>
<feature type="region of interest" description="Disordered" evidence="1">
    <location>
        <begin position="243"/>
        <end position="262"/>
    </location>
</feature>
<reference evidence="6" key="1">
    <citation type="submission" date="2019-08" db="EMBL/GenBank/DDBJ databases">
        <title>Limnoglobus roseus gen. nov., sp. nov., a novel freshwater planctomycete with a giant genome from the family Gemmataceae.</title>
        <authorList>
            <person name="Kulichevskaya I.S."/>
            <person name="Naumoff D.G."/>
            <person name="Miroshnikov K."/>
            <person name="Ivanova A."/>
            <person name="Philippov D.A."/>
            <person name="Hakobyan A."/>
            <person name="Rijpstra I.C."/>
            <person name="Sinninghe Damste J.S."/>
            <person name="Liesack W."/>
            <person name="Dedysh S.N."/>
        </authorList>
    </citation>
    <scope>NUCLEOTIDE SEQUENCE [LARGE SCALE GENOMIC DNA]</scope>
    <source>
        <strain evidence="6">PX52</strain>
    </source>
</reference>
<keyword evidence="6" id="KW-1185">Reference proteome</keyword>
<gene>
    <name evidence="5" type="ORF">PX52LOC_01601</name>
</gene>
<dbReference type="EMBL" id="CP042425">
    <property type="protein sequence ID" value="QEL14707.1"/>
    <property type="molecule type" value="Genomic_DNA"/>
</dbReference>
<dbReference type="Gene3D" id="2.140.10.30">
    <property type="entry name" value="Dipeptidylpeptidase IV, N-terminal domain"/>
    <property type="match status" value="1"/>
</dbReference>
<dbReference type="GO" id="GO:0006508">
    <property type="term" value="P:proteolysis"/>
    <property type="evidence" value="ECO:0007669"/>
    <property type="project" value="InterPro"/>
</dbReference>
<dbReference type="OrthoDB" id="9812921at2"/>
<dbReference type="PANTHER" id="PTHR11731:SF118">
    <property type="entry name" value="BLR1971 PROTEIN"/>
    <property type="match status" value="1"/>
</dbReference>